<name>A0A7S1C7D5_9STRA</name>
<dbReference type="SMART" id="SM00717">
    <property type="entry name" value="SANT"/>
    <property type="match status" value="1"/>
</dbReference>
<dbReference type="SUPFAM" id="SSF46689">
    <property type="entry name" value="Homeodomain-like"/>
    <property type="match status" value="1"/>
</dbReference>
<proteinExistence type="predicted"/>
<evidence type="ECO:0000313" key="5">
    <source>
        <dbReference type="EMBL" id="CAD8910205.1"/>
    </source>
</evidence>
<feature type="compositionally biased region" description="Polar residues" evidence="2">
    <location>
        <begin position="275"/>
        <end position="287"/>
    </location>
</feature>
<evidence type="ECO:0000256" key="1">
    <source>
        <dbReference type="SAM" id="Coils"/>
    </source>
</evidence>
<evidence type="ECO:0000259" key="3">
    <source>
        <dbReference type="PROSITE" id="PS50090"/>
    </source>
</evidence>
<dbReference type="PROSITE" id="PS51294">
    <property type="entry name" value="HTH_MYB"/>
    <property type="match status" value="1"/>
</dbReference>
<dbReference type="PROSITE" id="PS50090">
    <property type="entry name" value="MYB_LIKE"/>
    <property type="match status" value="1"/>
</dbReference>
<keyword evidence="1" id="KW-0175">Coiled coil</keyword>
<feature type="region of interest" description="Disordered" evidence="2">
    <location>
        <begin position="211"/>
        <end position="312"/>
    </location>
</feature>
<accession>A0A7S1C7D5</accession>
<dbReference type="InterPro" id="IPR001005">
    <property type="entry name" value="SANT/Myb"/>
</dbReference>
<evidence type="ECO:0008006" key="6">
    <source>
        <dbReference type="Google" id="ProtNLM"/>
    </source>
</evidence>
<dbReference type="CDD" id="cd00167">
    <property type="entry name" value="SANT"/>
    <property type="match status" value="1"/>
</dbReference>
<evidence type="ECO:0000259" key="4">
    <source>
        <dbReference type="PROSITE" id="PS51294"/>
    </source>
</evidence>
<dbReference type="Gene3D" id="1.10.10.60">
    <property type="entry name" value="Homeodomain-like"/>
    <property type="match status" value="1"/>
</dbReference>
<dbReference type="InterPro" id="IPR017930">
    <property type="entry name" value="Myb_dom"/>
</dbReference>
<feature type="compositionally biased region" description="Gly residues" evidence="2">
    <location>
        <begin position="228"/>
        <end position="237"/>
    </location>
</feature>
<dbReference type="InterPro" id="IPR009057">
    <property type="entry name" value="Homeodomain-like_sf"/>
</dbReference>
<organism evidence="5">
    <name type="scientific">Bicosoecida sp. CB-2014</name>
    <dbReference type="NCBI Taxonomy" id="1486930"/>
    <lineage>
        <taxon>Eukaryota</taxon>
        <taxon>Sar</taxon>
        <taxon>Stramenopiles</taxon>
        <taxon>Bigyra</taxon>
        <taxon>Opalozoa</taxon>
        <taxon>Bicosoecida</taxon>
    </lineage>
</organism>
<feature type="compositionally biased region" description="Basic and acidic residues" evidence="2">
    <location>
        <begin position="288"/>
        <end position="312"/>
    </location>
</feature>
<reference evidence="5" key="1">
    <citation type="submission" date="2021-01" db="EMBL/GenBank/DDBJ databases">
        <authorList>
            <person name="Corre E."/>
            <person name="Pelletier E."/>
            <person name="Niang G."/>
            <person name="Scheremetjew M."/>
            <person name="Finn R."/>
            <person name="Kale V."/>
            <person name="Holt S."/>
            <person name="Cochrane G."/>
            <person name="Meng A."/>
            <person name="Brown T."/>
            <person name="Cohen L."/>
        </authorList>
    </citation>
    <scope>NUCLEOTIDE SEQUENCE</scope>
    <source>
        <strain evidence="5">Ms1</strain>
    </source>
</reference>
<feature type="coiled-coil region" evidence="1">
    <location>
        <begin position="149"/>
        <end position="207"/>
    </location>
</feature>
<evidence type="ECO:0000256" key="2">
    <source>
        <dbReference type="SAM" id="MobiDB-lite"/>
    </source>
</evidence>
<protein>
    <recommendedName>
        <fullName evidence="6">Myb-like domain-containing protein</fullName>
    </recommendedName>
</protein>
<gene>
    <name evidence="5" type="ORF">BSP0115_LOCUS3409</name>
</gene>
<dbReference type="EMBL" id="HBFS01005052">
    <property type="protein sequence ID" value="CAD8910205.1"/>
    <property type="molecule type" value="Transcribed_RNA"/>
</dbReference>
<feature type="domain" description="HTH myb-type" evidence="4">
    <location>
        <begin position="53"/>
        <end position="115"/>
    </location>
</feature>
<feature type="domain" description="Myb-like" evidence="3">
    <location>
        <begin position="58"/>
        <end position="110"/>
    </location>
</feature>
<dbReference type="Pfam" id="PF00249">
    <property type="entry name" value="Myb_DNA-binding"/>
    <property type="match status" value="1"/>
</dbReference>
<dbReference type="AlphaFoldDB" id="A0A7S1C7D5"/>
<sequence>MYFGTPSPAGKFYKGLSSDTPVNHDLHWRDRVVKENHMVKALDKRRAKDVPNADMFIKRPWTEEEDQQLCDAVRKHGPNNWEVVCRDRSFIEMIGNHTQEDIKSRWRLVERNRRTRRERLPPSGFKQTTMAAEGGGTKKMGVMNQLKMKKTLEEETVQRRKLAEQIERERRARLEAEKQAALQMRERKRLAQKLAEFEDLVKTATLKGAKSEPILPPVHGGSARGHKWAGGEGGAGAGDDASYVSRGSRRSRATGYSESAYTRGSRRPETHRSTARSVSSHLSTSSKAIEDSRKTRERARAALDSLREGREE</sequence>